<dbReference type="AlphaFoldDB" id="A0AAD5VSP8"/>
<keyword evidence="10" id="KW-1185">Reference proteome</keyword>
<dbReference type="GO" id="GO:0031145">
    <property type="term" value="P:anaphase-promoting complex-dependent catabolic process"/>
    <property type="evidence" value="ECO:0007669"/>
    <property type="project" value="TreeGrafter"/>
</dbReference>
<dbReference type="GO" id="GO:0060090">
    <property type="term" value="F:molecular adaptor activity"/>
    <property type="evidence" value="ECO:0007669"/>
    <property type="project" value="TreeGrafter"/>
</dbReference>
<proteinExistence type="inferred from homology"/>
<comment type="similarity">
    <text evidence="1">Belongs to the APC1 family.</text>
</comment>
<evidence type="ECO:0000256" key="6">
    <source>
        <dbReference type="SAM" id="MobiDB-lite"/>
    </source>
</evidence>
<feature type="domain" description="Anaphase-promoting complex subunit 1 C-terminal" evidence="7">
    <location>
        <begin position="1027"/>
        <end position="1065"/>
    </location>
</feature>
<name>A0AAD5VSP8_9AGAR</name>
<evidence type="ECO:0000256" key="3">
    <source>
        <dbReference type="ARBA" id="ARBA00022737"/>
    </source>
</evidence>
<sequence>MPRKPSKLLSPMLYALHTYAEYLRLVVPRFEDLVKLVPLICRLALEVRPEWADYWQRLVPDPAGEWPIATTSGEQMFLHPSANKQLISIPLTIHSFLSASVSAATPTHLDDRIPVWPPDISAIFYGRLSNPEWKVPWHDTPQIAARFGVTQASYEYGSRDPLLTLRNLSDIYSYLADGQTPDIRARAERAILFLMTRRGDKLLDSLPLGVAAPIREAARTCQLVPPSGWPLHAYMAIGRNDLAASADETMEQFNRDGFKSKKDFFSPGQPRQTISHFVSAARAAGGGETDVVTGVELDLEAFTTIRFGQDRRLEEVTRILRSSAITSIKIPDRPDLSEHDQTKEHQNHVIRVAERTLALPYGRAMFTFGSVPTVTREAYTIPKLEFTIRVQPLNITVTPETGKIPNESLSWGEFHNGVAAGLRISPTAMGVESSWIAFNKPSELSPEHAGFLLGLGLTGHLKHMMTWHTFSYLTPKHDLTSIGVLLGLSAANVGTADQHVTKLLAVHTPALLPTPSIDLNVSLMTQAAGLSGVGLLYLGTKNRRMAEVCLNQICRKDLVQPDLSNEHREAYTYAAALAFGMIMLGKGTTIPADAALLSRLTTLIHGDADPNTGSGSQWKSRAPFDVNLTSPAATIALGLMYLRTERQDIADLLPIPDTVLALNRIQPSFLTVRTIARNLIMWNEIAPTDEWLMDQVPESIREEIEARSKHHRVIDEAIELAYYNVLAGCCFVIGLKYAGTARQEAYLLIVRYFDLYTRLAYTSGPAFDLRIKRSAIRDGLNLISISLSMVMAGTGEISCLRRLRYAYGMYQQSGYHHGFKYGAHISTHMALGLLFLGAGRFTLGTSDAAIACLVTAFFPRFHSVSSDNKSYLQALRHLWALAIEPRCLIARDVDSGEVVYLPVKIMFREDEGQRRKETAVTLISPTLIPDMDKLVSIRVDTPRYWPFYYDTEQVPRHKEALLRSQTLYVKRRTAFLSYTEDPKGSRSLFVRSGSSGGDPATLDFPQLTDTKTHPASDLSEENEEDFTDKEKLFHKYCHAALLDSILQDKLQTLQSHLTLFSGRANNNPRPPLIRDTAVLGALYALDRRLEGVRASEAFLRALGQYARGESVAETASSSERDENQGLLEVEDDSRLGVMRQLGWYLLRNGVPVSTLLVVLRQLALDAHKQCLGVPPPQGTDDAALLDLGIKEVLHGTGTKMTTALGSGWSAKSLDEIIRRWGVGGELV</sequence>
<gene>
    <name evidence="9" type="ORF">NP233_g6827</name>
</gene>
<evidence type="ECO:0000259" key="7">
    <source>
        <dbReference type="Pfam" id="PF18122"/>
    </source>
</evidence>
<comment type="caution">
    <text evidence="9">The sequence shown here is derived from an EMBL/GenBank/DDBJ whole genome shotgun (WGS) entry which is preliminary data.</text>
</comment>
<keyword evidence="3" id="KW-0677">Repeat</keyword>
<protein>
    <recommendedName>
        <fullName evidence="11">Anaphase-promoting complex subunit 1</fullName>
    </recommendedName>
</protein>
<evidence type="ECO:0000256" key="5">
    <source>
        <dbReference type="ARBA" id="ARBA00023306"/>
    </source>
</evidence>
<reference evidence="9" key="1">
    <citation type="submission" date="2022-07" db="EMBL/GenBank/DDBJ databases">
        <title>Genome Sequence of Leucocoprinus birnbaumii.</title>
        <authorList>
            <person name="Buettner E."/>
        </authorList>
    </citation>
    <scope>NUCLEOTIDE SEQUENCE</scope>
    <source>
        <strain evidence="9">VT141</strain>
    </source>
</reference>
<dbReference type="GO" id="GO:0007091">
    <property type="term" value="P:metaphase/anaphase transition of mitotic cell cycle"/>
    <property type="evidence" value="ECO:0007669"/>
    <property type="project" value="TreeGrafter"/>
</dbReference>
<dbReference type="PANTHER" id="PTHR12827">
    <property type="entry name" value="MEIOTIC CHECKPOINT REGULATOR TSG24 FAMILY MEMBER"/>
    <property type="match status" value="1"/>
</dbReference>
<dbReference type="InterPro" id="IPR011989">
    <property type="entry name" value="ARM-like"/>
</dbReference>
<keyword evidence="2" id="KW-0132">Cell division</keyword>
<evidence type="ECO:0000313" key="9">
    <source>
        <dbReference type="EMBL" id="KAJ3566722.1"/>
    </source>
</evidence>
<dbReference type="GO" id="GO:0005680">
    <property type="term" value="C:anaphase-promoting complex"/>
    <property type="evidence" value="ECO:0007669"/>
    <property type="project" value="InterPro"/>
</dbReference>
<evidence type="ECO:0000256" key="4">
    <source>
        <dbReference type="ARBA" id="ARBA00022776"/>
    </source>
</evidence>
<dbReference type="Gene3D" id="1.25.10.10">
    <property type="entry name" value="Leucine-rich Repeat Variant"/>
    <property type="match status" value="2"/>
</dbReference>
<evidence type="ECO:0000259" key="8">
    <source>
        <dbReference type="Pfam" id="PF21282"/>
    </source>
</evidence>
<organism evidence="9 10">
    <name type="scientific">Leucocoprinus birnbaumii</name>
    <dbReference type="NCBI Taxonomy" id="56174"/>
    <lineage>
        <taxon>Eukaryota</taxon>
        <taxon>Fungi</taxon>
        <taxon>Dikarya</taxon>
        <taxon>Basidiomycota</taxon>
        <taxon>Agaricomycotina</taxon>
        <taxon>Agaricomycetes</taxon>
        <taxon>Agaricomycetidae</taxon>
        <taxon>Agaricales</taxon>
        <taxon>Agaricineae</taxon>
        <taxon>Agaricaceae</taxon>
        <taxon>Leucocoprinus</taxon>
    </lineage>
</organism>
<dbReference type="InterPro" id="IPR041221">
    <property type="entry name" value="APC1_C"/>
</dbReference>
<evidence type="ECO:0008006" key="11">
    <source>
        <dbReference type="Google" id="ProtNLM"/>
    </source>
</evidence>
<dbReference type="EMBL" id="JANIEX010000465">
    <property type="protein sequence ID" value="KAJ3566722.1"/>
    <property type="molecule type" value="Genomic_DNA"/>
</dbReference>
<dbReference type="GO" id="GO:0070979">
    <property type="term" value="P:protein K11-linked ubiquitination"/>
    <property type="evidence" value="ECO:0007669"/>
    <property type="project" value="TreeGrafter"/>
</dbReference>
<feature type="region of interest" description="Disordered" evidence="6">
    <location>
        <begin position="991"/>
        <end position="1024"/>
    </location>
</feature>
<dbReference type="Pfam" id="PF18122">
    <property type="entry name" value="APC1_C"/>
    <property type="match status" value="1"/>
</dbReference>
<dbReference type="InterPro" id="IPR024990">
    <property type="entry name" value="Apc1"/>
</dbReference>
<dbReference type="GO" id="GO:0051301">
    <property type="term" value="P:cell division"/>
    <property type="evidence" value="ECO:0007669"/>
    <property type="project" value="UniProtKB-KW"/>
</dbReference>
<keyword evidence="4" id="KW-0498">Mitosis</keyword>
<dbReference type="Proteomes" id="UP001213000">
    <property type="component" value="Unassembled WGS sequence"/>
</dbReference>
<feature type="domain" description="Anaphase-promoting complex subunit 1 beta-sandwich" evidence="8">
    <location>
        <begin position="886"/>
        <end position="972"/>
    </location>
</feature>
<evidence type="ECO:0000256" key="1">
    <source>
        <dbReference type="ARBA" id="ARBA00010547"/>
    </source>
</evidence>
<dbReference type="Pfam" id="PF21282">
    <property type="entry name" value="APC1_3rd"/>
    <property type="match status" value="1"/>
</dbReference>
<evidence type="ECO:0000256" key="2">
    <source>
        <dbReference type="ARBA" id="ARBA00022618"/>
    </source>
</evidence>
<dbReference type="InterPro" id="IPR048971">
    <property type="entry name" value="Apc1_3rd"/>
</dbReference>
<evidence type="ECO:0000313" key="10">
    <source>
        <dbReference type="Proteomes" id="UP001213000"/>
    </source>
</evidence>
<keyword evidence="5" id="KW-0131">Cell cycle</keyword>
<dbReference type="PANTHER" id="PTHR12827:SF3">
    <property type="entry name" value="ANAPHASE-PROMOTING COMPLEX SUBUNIT 1"/>
    <property type="match status" value="1"/>
</dbReference>
<accession>A0AAD5VSP8</accession>